<name>G3IZ37_METTV</name>
<proteinExistence type="predicted"/>
<dbReference type="STRING" id="697282.Mettu_3339"/>
<keyword evidence="2" id="KW-1185">Reference proteome</keyword>
<protein>
    <submittedName>
        <fullName evidence="1">Uncharacterized protein</fullName>
    </submittedName>
</protein>
<dbReference type="OrthoDB" id="7064398at2"/>
<dbReference type="RefSeq" id="WP_006892503.1">
    <property type="nucleotide sequence ID" value="NZ_JH109153.1"/>
</dbReference>
<sequence length="239" mass="27394">MKSQLSNFLSSSRYSNARELLLTSRIKHDLLLAAAVCGYDLLIYTPTVDCDGFDLIFDDRLTLVPIQLKTVAGKTNSWKIHRKLIRPLFSNLEGFRLHSPSHGAGRGGGILLVDIKEEHHGESLEISYFYSDFLIIHLFLENLFQPKRISPFKIDALKYEIIGQIDGMFKLPKWAFVKAKSPEHLLALAGLSSRVNSLWREHMYELLCCKNIPNFLSVFGTEYEMREYIKEQVAKLIDT</sequence>
<dbReference type="EMBL" id="JH109153">
    <property type="protein sequence ID" value="EGW20209.1"/>
    <property type="molecule type" value="Genomic_DNA"/>
</dbReference>
<gene>
    <name evidence="1" type="ORF">Mettu_3339</name>
</gene>
<dbReference type="HOGENOM" id="CLU_1160023_0_0_6"/>
<evidence type="ECO:0000313" key="1">
    <source>
        <dbReference type="EMBL" id="EGW20209.1"/>
    </source>
</evidence>
<dbReference type="Proteomes" id="UP000004664">
    <property type="component" value="Unassembled WGS sequence"/>
</dbReference>
<evidence type="ECO:0000313" key="2">
    <source>
        <dbReference type="Proteomes" id="UP000004664"/>
    </source>
</evidence>
<dbReference type="AlphaFoldDB" id="G3IZ37"/>
<organism evidence="1 2">
    <name type="scientific">Methylobacter tundripaludum (strain ATCC BAA-1195 / DSM 17260 / SV96)</name>
    <dbReference type="NCBI Taxonomy" id="697282"/>
    <lineage>
        <taxon>Bacteria</taxon>
        <taxon>Pseudomonadati</taxon>
        <taxon>Pseudomonadota</taxon>
        <taxon>Gammaproteobacteria</taxon>
        <taxon>Methylococcales</taxon>
        <taxon>Methylococcaceae</taxon>
        <taxon>Methylobacter</taxon>
    </lineage>
</organism>
<accession>G3IZ37</accession>
<reference evidence="1 2" key="1">
    <citation type="submission" date="2011-06" db="EMBL/GenBank/DDBJ databases">
        <title>Genomic sequence of Methylobacter tundripaludum SV96.</title>
        <authorList>
            <consortium name="US DOE Joint Genome Institute"/>
            <person name="Lucas S."/>
            <person name="Han J."/>
            <person name="Lapidus A."/>
            <person name="Cheng J.-F."/>
            <person name="Goodwin L."/>
            <person name="Pitluck S."/>
            <person name="Held B."/>
            <person name="Detter J.C."/>
            <person name="Han C."/>
            <person name="Tapia R."/>
            <person name="Land M."/>
            <person name="Hauser L."/>
            <person name="Kyrpides N."/>
            <person name="Ivanova N."/>
            <person name="Ovchinnikova G."/>
            <person name="Pagani I."/>
            <person name="Klotz M.G."/>
            <person name="Dispirito A.A."/>
            <person name="Murrell J.C."/>
            <person name="Dunfield P."/>
            <person name="Kalyuzhnaya M.G."/>
            <person name="Svenning M."/>
            <person name="Trotsenko Y.A."/>
            <person name="Stein L.Y."/>
            <person name="Woyke T."/>
        </authorList>
    </citation>
    <scope>NUCLEOTIDE SEQUENCE [LARGE SCALE GENOMIC DNA]</scope>
    <source>
        <strain evidence="2">ATCC BAA-1195 / DSM 17260 / SV96</strain>
    </source>
</reference>